<keyword evidence="2" id="KW-0231">Viral genome packaging</keyword>
<keyword evidence="4" id="KW-1185">Reference proteome</keyword>
<reference evidence="4" key="1">
    <citation type="journal article" date="2019" name="Int. J. Syst. Evol. Microbiol.">
        <title>The Global Catalogue of Microorganisms (GCM) 10K type strain sequencing project: providing services to taxonomists for standard genome sequencing and annotation.</title>
        <authorList>
            <consortium name="The Broad Institute Genomics Platform"/>
            <consortium name="The Broad Institute Genome Sequencing Center for Infectious Disease"/>
            <person name="Wu L."/>
            <person name="Ma J."/>
        </authorList>
    </citation>
    <scope>NUCLEOTIDE SEQUENCE [LARGE SCALE GENOMIC DNA]</scope>
    <source>
        <strain evidence="4">CCM 8936</strain>
    </source>
</reference>
<dbReference type="Gene3D" id="1.10.10.1400">
    <property type="entry name" value="Terminase, small subunit, N-terminal DNA-binding domain, HTH motif"/>
    <property type="match status" value="1"/>
</dbReference>
<dbReference type="Gene3D" id="6.10.140.2160">
    <property type="match status" value="1"/>
</dbReference>
<organism evidence="3 4">
    <name type="scientific">Companilactobacillus keshanensis</name>
    <dbReference type="NCBI Taxonomy" id="2486003"/>
    <lineage>
        <taxon>Bacteria</taxon>
        <taxon>Bacillati</taxon>
        <taxon>Bacillota</taxon>
        <taxon>Bacilli</taxon>
        <taxon>Lactobacillales</taxon>
        <taxon>Lactobacillaceae</taxon>
        <taxon>Companilactobacillus</taxon>
    </lineage>
</organism>
<dbReference type="Proteomes" id="UP001597251">
    <property type="component" value="Unassembled WGS sequence"/>
</dbReference>
<proteinExistence type="predicted"/>
<evidence type="ECO:0000313" key="4">
    <source>
        <dbReference type="Proteomes" id="UP001597251"/>
    </source>
</evidence>
<accession>A0ABW4BTA5</accession>
<dbReference type="EMBL" id="JBHTOI010000041">
    <property type="protein sequence ID" value="MFD1418451.1"/>
    <property type="molecule type" value="Genomic_DNA"/>
</dbReference>
<dbReference type="PANTHER" id="PTHR41328">
    <property type="entry name" value="TERMINASE SMALL SUBUNIT-RELATED"/>
    <property type="match status" value="1"/>
</dbReference>
<dbReference type="Pfam" id="PF03592">
    <property type="entry name" value="Terminase_2"/>
    <property type="match status" value="1"/>
</dbReference>
<keyword evidence="1" id="KW-1188">Viral release from host cell</keyword>
<gene>
    <name evidence="3" type="ORF">ACFQ42_06840</name>
</gene>
<sequence length="177" mass="19657">MKKLTKNQQEFADNYIKNGNASEAYREAGYKAKSAAVIRANASRLLTNANVKKYIEERMKQIASDKIMGVTEAVQLLSSIARGEVTETKVIGTQYGADTVDVPPDLKTRISAIKEILKRHPNDDAMLKVQLRKINAETKIAEIKAKDMVKSDDSQMKAIGGLLDKIETEVQKDDTTK</sequence>
<name>A0ABW4BTA5_9LACO</name>
<dbReference type="InterPro" id="IPR052404">
    <property type="entry name" value="SPP1-like_terminase"/>
</dbReference>
<dbReference type="InterPro" id="IPR038713">
    <property type="entry name" value="Terminase_Gp1_N_sf"/>
</dbReference>
<evidence type="ECO:0000256" key="1">
    <source>
        <dbReference type="ARBA" id="ARBA00022612"/>
    </source>
</evidence>
<dbReference type="PANTHER" id="PTHR41328:SF2">
    <property type="entry name" value="TERMINASE SMALL SUBUNIT"/>
    <property type="match status" value="1"/>
</dbReference>
<dbReference type="RefSeq" id="WP_125677275.1">
    <property type="nucleotide sequence ID" value="NZ_JBHTOI010000041.1"/>
</dbReference>
<evidence type="ECO:0000313" key="3">
    <source>
        <dbReference type="EMBL" id="MFD1418451.1"/>
    </source>
</evidence>
<comment type="caution">
    <text evidence="3">The sequence shown here is derived from an EMBL/GenBank/DDBJ whole genome shotgun (WGS) entry which is preliminary data.</text>
</comment>
<protein>
    <submittedName>
        <fullName evidence="3">Terminase small subunit</fullName>
    </submittedName>
</protein>
<dbReference type="InterPro" id="IPR005335">
    <property type="entry name" value="Terminase_ssu"/>
</dbReference>
<evidence type="ECO:0000256" key="2">
    <source>
        <dbReference type="ARBA" id="ARBA00023219"/>
    </source>
</evidence>